<dbReference type="Proteomes" id="UP000192783">
    <property type="component" value="Unassembled WGS sequence"/>
</dbReference>
<evidence type="ECO:0000256" key="4">
    <source>
        <dbReference type="ARBA" id="ARBA00022448"/>
    </source>
</evidence>
<keyword evidence="4" id="KW-0813">Transport</keyword>
<dbReference type="InterPro" id="IPR018035">
    <property type="entry name" value="Flagellar_FliH/T3SS_HrpE"/>
</dbReference>
<keyword evidence="6" id="KW-0653">Protein transport</keyword>
<evidence type="ECO:0000256" key="7">
    <source>
        <dbReference type="ARBA" id="ARBA00023225"/>
    </source>
</evidence>
<keyword evidence="5" id="KW-1005">Bacterial flagellum biogenesis</keyword>
<feature type="compositionally biased region" description="Basic and acidic residues" evidence="8">
    <location>
        <begin position="23"/>
        <end position="38"/>
    </location>
</feature>
<dbReference type="GO" id="GO:0015031">
    <property type="term" value="P:protein transport"/>
    <property type="evidence" value="ECO:0007669"/>
    <property type="project" value="UniProtKB-KW"/>
</dbReference>
<organism evidence="10 11">
    <name type="scientific">Desulfacinum hydrothermale DSM 13146</name>
    <dbReference type="NCBI Taxonomy" id="1121390"/>
    <lineage>
        <taxon>Bacteria</taxon>
        <taxon>Pseudomonadati</taxon>
        <taxon>Thermodesulfobacteriota</taxon>
        <taxon>Syntrophobacteria</taxon>
        <taxon>Syntrophobacterales</taxon>
        <taxon>Syntrophobacteraceae</taxon>
        <taxon>Desulfacinum</taxon>
    </lineage>
</organism>
<dbReference type="STRING" id="1121390.SAMN02746041_00635"/>
<dbReference type="EMBL" id="FWXF01000002">
    <property type="protein sequence ID" value="SMC19226.1"/>
    <property type="molecule type" value="Genomic_DNA"/>
</dbReference>
<evidence type="ECO:0000256" key="6">
    <source>
        <dbReference type="ARBA" id="ARBA00022927"/>
    </source>
</evidence>
<evidence type="ECO:0000256" key="3">
    <source>
        <dbReference type="ARBA" id="ARBA00016507"/>
    </source>
</evidence>
<comment type="function">
    <text evidence="1">Needed for flagellar regrowth and assembly.</text>
</comment>
<keyword evidence="10" id="KW-0969">Cilium</keyword>
<evidence type="ECO:0000256" key="8">
    <source>
        <dbReference type="SAM" id="MobiDB-lite"/>
    </source>
</evidence>
<evidence type="ECO:0000259" key="9">
    <source>
        <dbReference type="Pfam" id="PF02108"/>
    </source>
</evidence>
<dbReference type="PANTHER" id="PTHR34982:SF1">
    <property type="entry name" value="FLAGELLAR ASSEMBLY PROTEIN FLIH"/>
    <property type="match status" value="1"/>
</dbReference>
<reference evidence="10 11" key="1">
    <citation type="submission" date="2017-04" db="EMBL/GenBank/DDBJ databases">
        <authorList>
            <person name="Afonso C.L."/>
            <person name="Miller P.J."/>
            <person name="Scott M.A."/>
            <person name="Spackman E."/>
            <person name="Goraichik I."/>
            <person name="Dimitrov K.M."/>
            <person name="Suarez D.L."/>
            <person name="Swayne D.E."/>
        </authorList>
    </citation>
    <scope>NUCLEOTIDE SEQUENCE [LARGE SCALE GENOMIC DNA]</scope>
    <source>
        <strain evidence="10 11">DSM 13146</strain>
    </source>
</reference>
<evidence type="ECO:0000313" key="11">
    <source>
        <dbReference type="Proteomes" id="UP000192783"/>
    </source>
</evidence>
<keyword evidence="10" id="KW-0966">Cell projection</keyword>
<evidence type="ECO:0000256" key="5">
    <source>
        <dbReference type="ARBA" id="ARBA00022795"/>
    </source>
</evidence>
<comment type="similarity">
    <text evidence="2">Belongs to the FliH family.</text>
</comment>
<keyword evidence="10" id="KW-0282">Flagellum</keyword>
<dbReference type="AlphaFoldDB" id="A0A1W1X5N0"/>
<proteinExistence type="inferred from homology"/>
<keyword evidence="11" id="KW-1185">Reference proteome</keyword>
<dbReference type="RefSeq" id="WP_170920305.1">
    <property type="nucleotide sequence ID" value="NZ_FWXF01000002.1"/>
</dbReference>
<evidence type="ECO:0000256" key="2">
    <source>
        <dbReference type="ARBA" id="ARBA00006602"/>
    </source>
</evidence>
<accession>A0A1W1X5N0</accession>
<dbReference type="Pfam" id="PF02108">
    <property type="entry name" value="FliH"/>
    <property type="match status" value="1"/>
</dbReference>
<evidence type="ECO:0000313" key="10">
    <source>
        <dbReference type="EMBL" id="SMC19226.1"/>
    </source>
</evidence>
<sequence length="244" mass="27657">MPWSKVIKGGEPQALGRFTFREIGEEGHAAEETHEPQGHEASPPEVDPLEELEETVRRQLLEAERRAQEIERDAYQKGYEQGQKDGFEFGAKSLRVVQEQMEALLQNMEILPSQIQQDYRQWLIRTSLSLAKIIVGREVRMDPSLLADLVDECLESMDRSHEITLILHPKDKKLLETHGVLAGWQAGQQEAGGVLQIRTDPDMERGGCRLISAIQEIDATLETRWRDLEARLAHSSETESSHGS</sequence>
<dbReference type="GO" id="GO:0005829">
    <property type="term" value="C:cytosol"/>
    <property type="evidence" value="ECO:0007669"/>
    <property type="project" value="TreeGrafter"/>
</dbReference>
<feature type="domain" description="Flagellar assembly protein FliH/Type III secretion system HrpE" evidence="9">
    <location>
        <begin position="98"/>
        <end position="227"/>
    </location>
</feature>
<gene>
    <name evidence="10" type="ORF">SAMN02746041_00635</name>
</gene>
<dbReference type="InterPro" id="IPR051472">
    <property type="entry name" value="T3SS_Stator/FliH"/>
</dbReference>
<name>A0A1W1X5N0_9BACT</name>
<protein>
    <recommendedName>
        <fullName evidence="3">Flagellar assembly protein FliH</fullName>
    </recommendedName>
</protein>
<dbReference type="PANTHER" id="PTHR34982">
    <property type="entry name" value="YOP PROTEINS TRANSLOCATION PROTEIN L"/>
    <property type="match status" value="1"/>
</dbReference>
<dbReference type="GO" id="GO:0044781">
    <property type="term" value="P:bacterial-type flagellum organization"/>
    <property type="evidence" value="ECO:0007669"/>
    <property type="project" value="UniProtKB-KW"/>
</dbReference>
<feature type="region of interest" description="Disordered" evidence="8">
    <location>
        <begin position="23"/>
        <end position="49"/>
    </location>
</feature>
<keyword evidence="7" id="KW-1006">Bacterial flagellum protein export</keyword>
<evidence type="ECO:0000256" key="1">
    <source>
        <dbReference type="ARBA" id="ARBA00003041"/>
    </source>
</evidence>